<feature type="chain" id="PRO_5025389110" evidence="1">
    <location>
        <begin position="31"/>
        <end position="90"/>
    </location>
</feature>
<feature type="signal peptide" evidence="1">
    <location>
        <begin position="1"/>
        <end position="30"/>
    </location>
</feature>
<proteinExistence type="predicted"/>
<evidence type="ECO:0000313" key="3">
    <source>
        <dbReference type="Proteomes" id="UP000800096"/>
    </source>
</evidence>
<accession>A0A6A5Q9T7</accession>
<protein>
    <submittedName>
        <fullName evidence="2">Uncharacterized protein</fullName>
    </submittedName>
</protein>
<name>A0A6A5Q9T7_AMPQU</name>
<evidence type="ECO:0000256" key="1">
    <source>
        <dbReference type="SAM" id="SignalP"/>
    </source>
</evidence>
<reference evidence="2" key="1">
    <citation type="journal article" date="2020" name="Stud. Mycol.">
        <title>101 Dothideomycetes genomes: a test case for predicting lifestyles and emergence of pathogens.</title>
        <authorList>
            <person name="Haridas S."/>
            <person name="Albert R."/>
            <person name="Binder M."/>
            <person name="Bloem J."/>
            <person name="Labutti K."/>
            <person name="Salamov A."/>
            <person name="Andreopoulos B."/>
            <person name="Baker S."/>
            <person name="Barry K."/>
            <person name="Bills G."/>
            <person name="Bluhm B."/>
            <person name="Cannon C."/>
            <person name="Castanera R."/>
            <person name="Culley D."/>
            <person name="Daum C."/>
            <person name="Ezra D."/>
            <person name="Gonzalez J."/>
            <person name="Henrissat B."/>
            <person name="Kuo A."/>
            <person name="Liang C."/>
            <person name="Lipzen A."/>
            <person name="Lutzoni F."/>
            <person name="Magnuson J."/>
            <person name="Mondo S."/>
            <person name="Nolan M."/>
            <person name="Ohm R."/>
            <person name="Pangilinan J."/>
            <person name="Park H.-J."/>
            <person name="Ramirez L."/>
            <person name="Alfaro M."/>
            <person name="Sun H."/>
            <person name="Tritt A."/>
            <person name="Yoshinaga Y."/>
            <person name="Zwiers L.-H."/>
            <person name="Turgeon B."/>
            <person name="Goodwin S."/>
            <person name="Spatafora J."/>
            <person name="Crous P."/>
            <person name="Grigoriev I."/>
        </authorList>
    </citation>
    <scope>NUCLEOTIDE SEQUENCE</scope>
    <source>
        <strain evidence="2">HMLAC05119</strain>
    </source>
</reference>
<gene>
    <name evidence="2" type="ORF">BDU57DRAFT_82461</name>
</gene>
<keyword evidence="1" id="KW-0732">Signal</keyword>
<keyword evidence="3" id="KW-1185">Reference proteome</keyword>
<sequence>MSHVQHLSPYFHIFPLPSLILSGSSVPVAAAWNPPSPETCSLSTFPQGTHAGQQRHGKGLNKQLGIAQAPTELGMELDGGWARSGCLHTP</sequence>
<organism evidence="2 3">
    <name type="scientific">Ampelomyces quisqualis</name>
    <name type="common">Powdery mildew agent</name>
    <dbReference type="NCBI Taxonomy" id="50730"/>
    <lineage>
        <taxon>Eukaryota</taxon>
        <taxon>Fungi</taxon>
        <taxon>Dikarya</taxon>
        <taxon>Ascomycota</taxon>
        <taxon>Pezizomycotina</taxon>
        <taxon>Dothideomycetes</taxon>
        <taxon>Pleosporomycetidae</taxon>
        <taxon>Pleosporales</taxon>
        <taxon>Pleosporineae</taxon>
        <taxon>Phaeosphaeriaceae</taxon>
        <taxon>Ampelomyces</taxon>
    </lineage>
</organism>
<dbReference type="EMBL" id="ML979141">
    <property type="protein sequence ID" value="KAF1912193.1"/>
    <property type="molecule type" value="Genomic_DNA"/>
</dbReference>
<dbReference type="AlphaFoldDB" id="A0A6A5Q9T7"/>
<evidence type="ECO:0000313" key="2">
    <source>
        <dbReference type="EMBL" id="KAF1912193.1"/>
    </source>
</evidence>
<dbReference type="Proteomes" id="UP000800096">
    <property type="component" value="Unassembled WGS sequence"/>
</dbReference>